<dbReference type="PANTHER" id="PTHR43765">
    <property type="entry name" value="2-DEHYDROPANTOATE 2-REDUCTASE-RELATED"/>
    <property type="match status" value="1"/>
</dbReference>
<evidence type="ECO:0000259" key="3">
    <source>
        <dbReference type="Pfam" id="PF08546"/>
    </source>
</evidence>
<protein>
    <submittedName>
        <fullName evidence="4">2-dehydropantoate 2-reductase</fullName>
        <ecNumber evidence="4">1.1.1.169</ecNumber>
    </submittedName>
</protein>
<organism evidence="4 5">
    <name type="scientific">Staphylococcus saccharolyticus</name>
    <dbReference type="NCBI Taxonomy" id="33028"/>
    <lineage>
        <taxon>Bacteria</taxon>
        <taxon>Bacillati</taxon>
        <taxon>Bacillota</taxon>
        <taxon>Bacilli</taxon>
        <taxon>Bacillales</taxon>
        <taxon>Staphylococcaceae</taxon>
        <taxon>Staphylococcus</taxon>
    </lineage>
</organism>
<accession>A0A380GWK9</accession>
<name>A0A380GWK9_9STAP</name>
<dbReference type="SUPFAM" id="SSF48179">
    <property type="entry name" value="6-phosphogluconate dehydrogenase C-terminal domain-like"/>
    <property type="match status" value="1"/>
</dbReference>
<dbReference type="PANTHER" id="PTHR43765:SF2">
    <property type="entry name" value="2-DEHYDROPANTOATE 2-REDUCTASE"/>
    <property type="match status" value="1"/>
</dbReference>
<dbReference type="InterPro" id="IPR008927">
    <property type="entry name" value="6-PGluconate_DH-like_C_sf"/>
</dbReference>
<evidence type="ECO:0000256" key="1">
    <source>
        <dbReference type="ARBA" id="ARBA00022857"/>
    </source>
</evidence>
<keyword evidence="1" id="KW-0521">NADP</keyword>
<proteinExistence type="predicted"/>
<dbReference type="GO" id="GO:0005737">
    <property type="term" value="C:cytoplasm"/>
    <property type="evidence" value="ECO:0007669"/>
    <property type="project" value="TreeGrafter"/>
</dbReference>
<dbReference type="AlphaFoldDB" id="A0A380GWK9"/>
<dbReference type="EMBL" id="UHDZ01000001">
    <property type="protein sequence ID" value="SUM67365.1"/>
    <property type="molecule type" value="Genomic_DNA"/>
</dbReference>
<gene>
    <name evidence="4" type="ORF">NCTC11807_00174</name>
</gene>
<dbReference type="GO" id="GO:0050661">
    <property type="term" value="F:NADP binding"/>
    <property type="evidence" value="ECO:0007669"/>
    <property type="project" value="TreeGrafter"/>
</dbReference>
<keyword evidence="5" id="KW-1185">Reference proteome</keyword>
<evidence type="ECO:0000256" key="2">
    <source>
        <dbReference type="ARBA" id="ARBA00023002"/>
    </source>
</evidence>
<dbReference type="Gene3D" id="1.10.1040.10">
    <property type="entry name" value="N-(1-d-carboxylethyl)-l-norvaline Dehydrogenase, domain 2"/>
    <property type="match status" value="1"/>
</dbReference>
<keyword evidence="2 4" id="KW-0560">Oxidoreductase</keyword>
<evidence type="ECO:0000313" key="4">
    <source>
        <dbReference type="EMBL" id="SUM67365.1"/>
    </source>
</evidence>
<dbReference type="InterPro" id="IPR013328">
    <property type="entry name" value="6PGD_dom2"/>
</dbReference>
<dbReference type="Proteomes" id="UP000255425">
    <property type="component" value="Unassembled WGS sequence"/>
</dbReference>
<dbReference type="InterPro" id="IPR013752">
    <property type="entry name" value="KPA_reductase"/>
</dbReference>
<evidence type="ECO:0000313" key="5">
    <source>
        <dbReference type="Proteomes" id="UP000255425"/>
    </source>
</evidence>
<sequence>MHQDYHRGRVTEIDYLNGQIVAYGKELDIPTPNNELITHMIHQLEMKITTS</sequence>
<dbReference type="InterPro" id="IPR050838">
    <property type="entry name" value="Ketopantoate_reductase"/>
</dbReference>
<dbReference type="Pfam" id="PF08546">
    <property type="entry name" value="ApbA_C"/>
    <property type="match status" value="1"/>
</dbReference>
<dbReference type="EC" id="1.1.1.169" evidence="4"/>
<reference evidence="4 5" key="1">
    <citation type="submission" date="2018-06" db="EMBL/GenBank/DDBJ databases">
        <authorList>
            <consortium name="Pathogen Informatics"/>
            <person name="Doyle S."/>
        </authorList>
    </citation>
    <scope>NUCLEOTIDE SEQUENCE [LARGE SCALE GENOMIC DNA]</scope>
    <source>
        <strain evidence="4 5">NCTC11807</strain>
    </source>
</reference>
<feature type="domain" description="Ketopantoate reductase C-terminal" evidence="3">
    <location>
        <begin position="1"/>
        <end position="45"/>
    </location>
</feature>
<dbReference type="GO" id="GO:0008677">
    <property type="term" value="F:2-dehydropantoate 2-reductase activity"/>
    <property type="evidence" value="ECO:0007669"/>
    <property type="project" value="UniProtKB-EC"/>
</dbReference>